<proteinExistence type="predicted"/>
<feature type="chain" id="PRO_5040199919" evidence="1">
    <location>
        <begin position="17"/>
        <end position="121"/>
    </location>
</feature>
<dbReference type="AlphaFoldDB" id="A0A9P5SV65"/>
<name>A0A9P5SV65_9FUNG</name>
<feature type="non-terminal residue" evidence="2">
    <location>
        <position position="1"/>
    </location>
</feature>
<accession>A0A9P5SV65</accession>
<sequence length="121" mass="13531">MFTRTLTLAAAAAALALSVLFPAEDGQSATIRITRNKDFFKGLRYRSSVQLAGGTWIETSWKHRSNSMWDCSSGKCCYAPIDNNGSGHFQTKFQWKTGQIKTSSKDHNKDGDSAYEYYDCL</sequence>
<evidence type="ECO:0000313" key="3">
    <source>
        <dbReference type="Proteomes" id="UP000696485"/>
    </source>
</evidence>
<dbReference type="EMBL" id="JAAAUY010000041">
    <property type="protein sequence ID" value="KAF9336969.1"/>
    <property type="molecule type" value="Genomic_DNA"/>
</dbReference>
<gene>
    <name evidence="2" type="ORF">BG006_006784</name>
</gene>
<keyword evidence="1" id="KW-0732">Signal</keyword>
<protein>
    <submittedName>
        <fullName evidence="2">Uncharacterized protein</fullName>
    </submittedName>
</protein>
<evidence type="ECO:0000313" key="2">
    <source>
        <dbReference type="EMBL" id="KAF9336969.1"/>
    </source>
</evidence>
<organism evidence="2 3">
    <name type="scientific">Podila minutissima</name>
    <dbReference type="NCBI Taxonomy" id="64525"/>
    <lineage>
        <taxon>Eukaryota</taxon>
        <taxon>Fungi</taxon>
        <taxon>Fungi incertae sedis</taxon>
        <taxon>Mucoromycota</taxon>
        <taxon>Mortierellomycotina</taxon>
        <taxon>Mortierellomycetes</taxon>
        <taxon>Mortierellales</taxon>
        <taxon>Mortierellaceae</taxon>
        <taxon>Podila</taxon>
    </lineage>
</organism>
<comment type="caution">
    <text evidence="2">The sequence shown here is derived from an EMBL/GenBank/DDBJ whole genome shotgun (WGS) entry which is preliminary data.</text>
</comment>
<reference evidence="2" key="1">
    <citation type="journal article" date="2020" name="Fungal Divers.">
        <title>Resolving the Mortierellaceae phylogeny through synthesis of multi-gene phylogenetics and phylogenomics.</title>
        <authorList>
            <person name="Vandepol N."/>
            <person name="Liber J."/>
            <person name="Desiro A."/>
            <person name="Na H."/>
            <person name="Kennedy M."/>
            <person name="Barry K."/>
            <person name="Grigoriev I.V."/>
            <person name="Miller A.N."/>
            <person name="O'Donnell K."/>
            <person name="Stajich J.E."/>
            <person name="Bonito G."/>
        </authorList>
    </citation>
    <scope>NUCLEOTIDE SEQUENCE</scope>
    <source>
        <strain evidence="2">NVP1</strain>
    </source>
</reference>
<feature type="signal peptide" evidence="1">
    <location>
        <begin position="1"/>
        <end position="16"/>
    </location>
</feature>
<dbReference type="Proteomes" id="UP000696485">
    <property type="component" value="Unassembled WGS sequence"/>
</dbReference>
<keyword evidence="3" id="KW-1185">Reference proteome</keyword>
<evidence type="ECO:0000256" key="1">
    <source>
        <dbReference type="SAM" id="SignalP"/>
    </source>
</evidence>